<dbReference type="RefSeq" id="WP_114839019.1">
    <property type="nucleotide sequence ID" value="NZ_CP031217.1"/>
</dbReference>
<dbReference type="AlphaFoldDB" id="A0AAX2ABQ7"/>
<keyword evidence="5" id="KW-1185">Reference proteome</keyword>
<keyword evidence="1" id="KW-1133">Transmembrane helix</keyword>
<gene>
    <name evidence="2" type="ORF">ABIV_1178</name>
    <name evidence="3" type="ORF">CRV05_02655</name>
</gene>
<dbReference type="Proteomes" id="UP000253850">
    <property type="component" value="Chromosome"/>
</dbReference>
<dbReference type="EMBL" id="PDKM01000001">
    <property type="protein sequence ID" value="RXK11285.1"/>
    <property type="molecule type" value="Genomic_DNA"/>
</dbReference>
<dbReference type="Proteomes" id="UP000289193">
    <property type="component" value="Unassembled WGS sequence"/>
</dbReference>
<reference evidence="3 5" key="1">
    <citation type="submission" date="2017-10" db="EMBL/GenBank/DDBJ databases">
        <title>Genomics of the genus Arcobacter.</title>
        <authorList>
            <person name="Perez-Cataluna A."/>
            <person name="Figueras M.J."/>
        </authorList>
    </citation>
    <scope>NUCLEOTIDE SEQUENCE [LARGE SCALE GENOMIC DNA]</scope>
    <source>
        <strain evidence="3 5">CECT 7835</strain>
    </source>
</reference>
<evidence type="ECO:0000313" key="3">
    <source>
        <dbReference type="EMBL" id="RXK11285.1"/>
    </source>
</evidence>
<organism evidence="3 5">
    <name type="scientific">Halarcobacter bivalviorum</name>
    <dbReference type="NCBI Taxonomy" id="663364"/>
    <lineage>
        <taxon>Bacteria</taxon>
        <taxon>Pseudomonadati</taxon>
        <taxon>Campylobacterota</taxon>
        <taxon>Epsilonproteobacteria</taxon>
        <taxon>Campylobacterales</taxon>
        <taxon>Arcobacteraceae</taxon>
        <taxon>Halarcobacter</taxon>
    </lineage>
</organism>
<keyword evidence="1" id="KW-0472">Membrane</keyword>
<evidence type="ECO:0000313" key="2">
    <source>
        <dbReference type="EMBL" id="AXH12180.1"/>
    </source>
</evidence>
<dbReference type="EMBL" id="CP031217">
    <property type="protein sequence ID" value="AXH12180.1"/>
    <property type="molecule type" value="Genomic_DNA"/>
</dbReference>
<feature type="transmembrane region" description="Helical" evidence="1">
    <location>
        <begin position="6"/>
        <end position="23"/>
    </location>
</feature>
<evidence type="ECO:0000256" key="1">
    <source>
        <dbReference type="SAM" id="Phobius"/>
    </source>
</evidence>
<name>A0AAX2ABQ7_9BACT</name>
<protein>
    <submittedName>
        <fullName evidence="3">Uncharacterized protein</fullName>
    </submittedName>
</protein>
<evidence type="ECO:0000313" key="5">
    <source>
        <dbReference type="Proteomes" id="UP000289193"/>
    </source>
</evidence>
<dbReference type="KEGG" id="hbv:ABIV_1178"/>
<accession>A0AAX2ABQ7</accession>
<sequence length="172" mass="20541">MNFLVKLFLIFVLFIFSLIVFLPKEQLFYQFEKLLLKKEIIVSNELSKDKFFYLVIENPDVFYKKILSTNIEKVQFYSYLLFTKVNIENIFVSKSFRDYLPKSIENLTLSHSILDFKNININSSGKFGRLSGSYNIFNKKIKLELKPSNSVDLSFLRRFKEKEGRYIFEQSF</sequence>
<reference evidence="2 4" key="2">
    <citation type="submission" date="2018-07" db="EMBL/GenBank/DDBJ databases">
        <title>Complete genome of the Arcobacter bivalviorum type strain LMG 26154.</title>
        <authorList>
            <person name="Miller W.G."/>
            <person name="Yee E."/>
            <person name="Bono J.L."/>
        </authorList>
    </citation>
    <scope>NUCLEOTIDE SEQUENCE [LARGE SCALE GENOMIC DNA]</scope>
    <source>
        <strain evidence="2 4">LMG 26154</strain>
    </source>
</reference>
<proteinExistence type="predicted"/>
<keyword evidence="1" id="KW-0812">Transmembrane</keyword>
<evidence type="ECO:0000313" key="4">
    <source>
        <dbReference type="Proteomes" id="UP000253850"/>
    </source>
</evidence>